<accession>A0AA88LWB1</accession>
<gene>
    <name evidence="3" type="ORF">Q7C36_019312</name>
</gene>
<evidence type="ECO:0000256" key="1">
    <source>
        <dbReference type="SAM" id="MobiDB-lite"/>
    </source>
</evidence>
<dbReference type="Proteomes" id="UP001187315">
    <property type="component" value="Unassembled WGS sequence"/>
</dbReference>
<dbReference type="EMBL" id="JAVHJS010000020">
    <property type="protein sequence ID" value="KAK2825385.1"/>
    <property type="molecule type" value="Genomic_DNA"/>
</dbReference>
<feature type="region of interest" description="Disordered" evidence="1">
    <location>
        <begin position="639"/>
        <end position="658"/>
    </location>
</feature>
<feature type="compositionally biased region" description="Basic and acidic residues" evidence="1">
    <location>
        <begin position="818"/>
        <end position="841"/>
    </location>
</feature>
<evidence type="ECO:0000313" key="4">
    <source>
        <dbReference type="Proteomes" id="UP001187315"/>
    </source>
</evidence>
<dbReference type="PANTHER" id="PTHR47282:SF1">
    <property type="entry name" value="PGC-1 AND ERR-INDUCED REGULATOR IN MUSCLE PROTEIN 1"/>
    <property type="match status" value="1"/>
</dbReference>
<dbReference type="GO" id="GO:0005737">
    <property type="term" value="C:cytoplasm"/>
    <property type="evidence" value="ECO:0007669"/>
    <property type="project" value="TreeGrafter"/>
</dbReference>
<evidence type="ECO:0008006" key="5">
    <source>
        <dbReference type="Google" id="ProtNLM"/>
    </source>
</evidence>
<name>A0AA88LWB1_TACVA</name>
<feature type="region of interest" description="Disordered" evidence="1">
    <location>
        <begin position="816"/>
        <end position="874"/>
    </location>
</feature>
<dbReference type="GO" id="GO:0006355">
    <property type="term" value="P:regulation of DNA-templated transcription"/>
    <property type="evidence" value="ECO:0007669"/>
    <property type="project" value="InterPro"/>
</dbReference>
<feature type="region of interest" description="Disordered" evidence="1">
    <location>
        <begin position="197"/>
        <end position="219"/>
    </location>
</feature>
<feature type="region of interest" description="Disordered" evidence="1">
    <location>
        <begin position="117"/>
        <end position="150"/>
    </location>
</feature>
<keyword evidence="4" id="KW-1185">Reference proteome</keyword>
<keyword evidence="2" id="KW-0732">Signal</keyword>
<feature type="compositionally biased region" description="Basic and acidic residues" evidence="1">
    <location>
        <begin position="210"/>
        <end position="219"/>
    </location>
</feature>
<evidence type="ECO:0000313" key="3">
    <source>
        <dbReference type="EMBL" id="KAK2825385.1"/>
    </source>
</evidence>
<dbReference type="PANTHER" id="PTHR47282">
    <property type="entry name" value="PGC-1 AND ERR-INDUCED REGULATOR IN MUSCLE PROTEIN 1"/>
    <property type="match status" value="1"/>
</dbReference>
<proteinExistence type="predicted"/>
<feature type="chain" id="PRO_5041653789" description="PGC-1 and ERR-induced regulator in muscle protein 1" evidence="2">
    <location>
        <begin position="21"/>
        <end position="1399"/>
    </location>
</feature>
<dbReference type="GO" id="GO:0005634">
    <property type="term" value="C:nucleus"/>
    <property type="evidence" value="ECO:0007669"/>
    <property type="project" value="TreeGrafter"/>
</dbReference>
<sequence>MVWVNERVVTVLLLLSGLMSDEQNDAIAVSTPTHHWASERLLSVAWHGPPECSYYPSQSTECTQDSRSSTTEQLNSFHFAMDDFEYSVQISELDWDSFFQACEECNMLPPGLARLEESGMSDMDDLGTQRTQTATHTDPELQTDALPDSEGSPVELYLSKYGLSSPDQVLSGSEDDFHLEAINVFFERLKSVSVTEDHSNLGSKIAGHSEGSEVKEDTKKIAASEEISQSCRKQKAQSNDCHTYMYSESTDDDRQEHKSTCPDTELFIKEENWSLDVLKEGDKWGDNMMTQPDHEKSPCNVLVNGKELTDPNQFKEAKSQLVTSDNSDLLVAQSQAFNITPRRRRRKKKRMSVEMTEMGSGFEAHLPSKVSDSDEDTYGRRGEIVRETQIADYCGSGTVTEAPSEFLVHPKKNSISENFSVFSQSVSVKGDMSKSTQVSPNLQELSRSTVRVAQCKREIDMSVGNLSETSTKTGKIAIRPDLKSPESGVSVTETPQRDENRSANTNVDNVGIRSQLNNNLPSEMLASIASSDVSNVEGQPVNRETLVRYSVSNHTDDKSQADSTALQIAPLIHSLVSPVYSKTPISQFGDRVMLSDFQFDGSNAVGQRKTSTSCVTFPELTSKTFFSASFKNTERKEISSSVNHDEVPHENKSDGLPTKGCLSETFPFHLLAQEDQEQISHQNNHKTQMSAAQISKIDEIKDAPTVEPKADITNEMNLKMNLSKNPSISNTSQNSQNEDWKEEIFVSLSLNNVPESQKGIHTETIQSPDFKGDRNEVLSLKGQTKEYQSLIHTIDPDSQLSVYTKSEPTLSNIIASSEEQKGFDLSEDKPPYFSSKDHDLSPTKVQHSSSPPPGELTGGAKSLETLDPDSVNQPTPPVYAISSFWNEMEKLTINDILRLRLVGQAQYPSVLLQPDDSSIAEGTDAADSGYFTHSDESKPDHSSGNMTFISDFDGELAQLLAPDAAKQDKGTNESSKPTGIIWESDPNLSGTATGMEDVFNLDTVHSSSLFRNNSNQCFRKMCKNISVQNLQALEGQNLGKIQRNASLHSIHSIYATHSEVEDNYVDPFDRVETSSPVYLSDEEEMESTGITFSEIFEYLFGSDEPKQSASETNTEADSYPTGTETSFPEMYDHFFSEFEPESLFFPRADNNINSNDELVPIFSSSRSATRNAQFPEVYDYFFPDDSPVHSDEDEEPEHTVIRVVTRYDHNPTKNHDSVTASDPYKHIFSEKDNGWNFVWTNPFSFRRVRRTGVTVPREESSSQALTPVKNTGRSYHVGIHPICMLGADESPFPDPLILNLENSIFRQLAEQQKICREMQTTVADPRLDAPLLPIKQADMCLVCIAFASWVLKSVNPQGADTWKAVLLANVSALSAIRYLRRFTKDEAAKISPLRQIKPA</sequence>
<protein>
    <recommendedName>
        <fullName evidence="5">PGC-1 and ERR-induced regulator in muscle protein 1</fullName>
    </recommendedName>
</protein>
<organism evidence="3 4">
    <name type="scientific">Tachysurus vachellii</name>
    <name type="common">Darkbarbel catfish</name>
    <name type="synonym">Pelteobagrus vachellii</name>
    <dbReference type="NCBI Taxonomy" id="175792"/>
    <lineage>
        <taxon>Eukaryota</taxon>
        <taxon>Metazoa</taxon>
        <taxon>Chordata</taxon>
        <taxon>Craniata</taxon>
        <taxon>Vertebrata</taxon>
        <taxon>Euteleostomi</taxon>
        <taxon>Actinopterygii</taxon>
        <taxon>Neopterygii</taxon>
        <taxon>Teleostei</taxon>
        <taxon>Ostariophysi</taxon>
        <taxon>Siluriformes</taxon>
        <taxon>Bagridae</taxon>
        <taxon>Tachysurus</taxon>
    </lineage>
</organism>
<feature type="region of interest" description="Disordered" evidence="1">
    <location>
        <begin position="481"/>
        <end position="504"/>
    </location>
</feature>
<evidence type="ECO:0000256" key="2">
    <source>
        <dbReference type="SAM" id="SignalP"/>
    </source>
</evidence>
<feature type="region of interest" description="Disordered" evidence="1">
    <location>
        <begin position="964"/>
        <end position="987"/>
    </location>
</feature>
<reference evidence="3" key="1">
    <citation type="submission" date="2023-08" db="EMBL/GenBank/DDBJ databases">
        <title>Pelteobagrus vachellii genome.</title>
        <authorList>
            <person name="Liu H."/>
        </authorList>
    </citation>
    <scope>NUCLEOTIDE SEQUENCE</scope>
    <source>
        <strain evidence="3">PRFRI_2022a</strain>
        <tissue evidence="3">Muscle</tissue>
    </source>
</reference>
<comment type="caution">
    <text evidence="3">The sequence shown here is derived from an EMBL/GenBank/DDBJ whole genome shotgun (WGS) entry which is preliminary data.</text>
</comment>
<feature type="signal peptide" evidence="2">
    <location>
        <begin position="1"/>
        <end position="20"/>
    </location>
</feature>
<dbReference type="GO" id="GO:0014850">
    <property type="term" value="P:response to muscle activity"/>
    <property type="evidence" value="ECO:0007669"/>
    <property type="project" value="TreeGrafter"/>
</dbReference>
<dbReference type="InterPro" id="IPR043442">
    <property type="entry name" value="Perm1"/>
</dbReference>
<feature type="region of interest" description="Disordered" evidence="1">
    <location>
        <begin position="915"/>
        <end position="947"/>
    </location>
</feature>
<feature type="compositionally biased region" description="Basic and acidic residues" evidence="1">
    <location>
        <begin position="639"/>
        <end position="653"/>
    </location>
</feature>